<accession>A0ABX7WZH5</accession>
<evidence type="ECO:0000256" key="2">
    <source>
        <dbReference type="ARBA" id="ARBA00022630"/>
    </source>
</evidence>
<feature type="compositionally biased region" description="Low complexity" evidence="4">
    <location>
        <begin position="414"/>
        <end position="425"/>
    </location>
</feature>
<evidence type="ECO:0000256" key="4">
    <source>
        <dbReference type="SAM" id="MobiDB-lite"/>
    </source>
</evidence>
<dbReference type="Gene3D" id="3.50.50.60">
    <property type="entry name" value="FAD/NAD(P)-binding domain"/>
    <property type="match status" value="1"/>
</dbReference>
<evidence type="ECO:0000256" key="3">
    <source>
        <dbReference type="ARBA" id="ARBA00022827"/>
    </source>
</evidence>
<dbReference type="Pfam" id="PF22780">
    <property type="entry name" value="HI0933_like_1st"/>
    <property type="match status" value="1"/>
</dbReference>
<feature type="region of interest" description="Disordered" evidence="4">
    <location>
        <begin position="414"/>
        <end position="433"/>
    </location>
</feature>
<dbReference type="Gene3D" id="2.40.30.10">
    <property type="entry name" value="Translation factors"/>
    <property type="match status" value="1"/>
</dbReference>
<sequence>MNITHPIVVIGGGPAGLMAAEQLLNAGFAVDLYDAMPSVGRKFLLAGIGGLNITHSEAFPAFCSRYAPRETQMTPLLTQFGADALREWCANLGVETFVGTSGRVFPREMKAAPLLRAWLTRLKHTGLRIHPRHRWQGWSKNGQLQFDTPSGAIKVAYTAVILALGGGSWKKLGSDGAWMPLLNARGVETAPLLPSNCGFLCAWSEHLRSRFAGAPLKSVALHFTDERGQHTSRKGEMIITAQGVEGSLIYAFSARLRDTLMAHGSATFYLDLLPDHSQEALLTLLATRPAHKTLGHFLKSRLKLDGVKAALLFETLDAAQRNDPQRVAAALKAVPITLTATTALDEAISTAGGVAFTAMDENLMLNALPGVFCAGEMLDWEAPTGGYLLTGCFASGYHAGRGVIRWLNELTKSPTTAAPTQTQTPPAIPLPRL</sequence>
<dbReference type="Proteomes" id="UP000672027">
    <property type="component" value="Chromosome"/>
</dbReference>
<dbReference type="EMBL" id="CP072800">
    <property type="protein sequence ID" value="QTR48751.1"/>
    <property type="molecule type" value="Genomic_DNA"/>
</dbReference>
<dbReference type="NCBIfam" id="TIGR03862">
    <property type="entry name" value="flavo_PP4765"/>
    <property type="match status" value="1"/>
</dbReference>
<comment type="cofactor">
    <cofactor evidence="1">
        <name>FAD</name>
        <dbReference type="ChEBI" id="CHEBI:57692"/>
    </cofactor>
</comment>
<name>A0ABX7WZH5_9GAMM</name>
<dbReference type="NCBIfam" id="TIGR00275">
    <property type="entry name" value="aminoacetone oxidase family FAD-binding enzyme"/>
    <property type="match status" value="1"/>
</dbReference>
<dbReference type="Pfam" id="PF03486">
    <property type="entry name" value="HI0933_like"/>
    <property type="match status" value="1"/>
</dbReference>
<reference evidence="7 8" key="1">
    <citation type="submission" date="2021-04" db="EMBL/GenBank/DDBJ databases">
        <title>Genomics, taxonomy and metabolism of representatives of sulfur bacteria of the genus Thiothrix: Thiothrix fructosivorans QT, Thiothrix unzii A1T and three new species, Thiothrix subterranea sp. nov., Thiothrix litoralis sp. nov. and 'Candidatus Thiothrix anitrata' sp. nov.</title>
        <authorList>
            <person name="Ravin N.V."/>
            <person name="Smolyakov D."/>
            <person name="Rudenko T.S."/>
            <person name="Mardanov A.V."/>
            <person name="Beletsky A.V."/>
            <person name="Markov N.D."/>
            <person name="Fomenkov A.I."/>
            <person name="Roberts R.J."/>
            <person name="Karnachuk O.V."/>
            <person name="Novikov A."/>
            <person name="Grabovich M.Y."/>
        </authorList>
    </citation>
    <scope>NUCLEOTIDE SEQUENCE [LARGE SCALE GENOMIC DNA]</scope>
    <source>
        <strain evidence="7 8">A52</strain>
    </source>
</reference>
<keyword evidence="2" id="KW-0285">Flavoprotein</keyword>
<feature type="domain" description="RsdA/BaiN/AoA(So)-like Rossmann fold-like" evidence="5">
    <location>
        <begin position="7"/>
        <end position="401"/>
    </location>
</feature>
<feature type="domain" description="RsdA/BaiN/AoA(So)-like insert" evidence="6">
    <location>
        <begin position="194"/>
        <end position="349"/>
    </location>
</feature>
<gene>
    <name evidence="7" type="ORF">J8380_10660</name>
</gene>
<evidence type="ECO:0000259" key="6">
    <source>
        <dbReference type="Pfam" id="PF22780"/>
    </source>
</evidence>
<dbReference type="InterPro" id="IPR055178">
    <property type="entry name" value="RsdA/BaiN/AoA(So)-like_dom"/>
</dbReference>
<dbReference type="SUPFAM" id="SSF51905">
    <property type="entry name" value="FAD/NAD(P)-binding domain"/>
    <property type="match status" value="1"/>
</dbReference>
<dbReference type="Gene3D" id="1.10.8.260">
    <property type="entry name" value="HI0933 insert domain-like"/>
    <property type="match status" value="1"/>
</dbReference>
<dbReference type="PANTHER" id="PTHR42887">
    <property type="entry name" value="OS12G0638800 PROTEIN"/>
    <property type="match status" value="1"/>
</dbReference>
<evidence type="ECO:0000256" key="1">
    <source>
        <dbReference type="ARBA" id="ARBA00001974"/>
    </source>
</evidence>
<evidence type="ECO:0000313" key="7">
    <source>
        <dbReference type="EMBL" id="QTR48751.1"/>
    </source>
</evidence>
<proteinExistence type="predicted"/>
<dbReference type="InterPro" id="IPR022460">
    <property type="entry name" value="Flavoprotein_PP4765"/>
</dbReference>
<dbReference type="SUPFAM" id="SSF160996">
    <property type="entry name" value="HI0933 insert domain-like"/>
    <property type="match status" value="1"/>
</dbReference>
<keyword evidence="8" id="KW-1185">Reference proteome</keyword>
<dbReference type="RefSeq" id="WP_210225633.1">
    <property type="nucleotide sequence ID" value="NZ_CP072800.1"/>
</dbReference>
<evidence type="ECO:0000313" key="8">
    <source>
        <dbReference type="Proteomes" id="UP000672027"/>
    </source>
</evidence>
<evidence type="ECO:0000259" key="5">
    <source>
        <dbReference type="Pfam" id="PF03486"/>
    </source>
</evidence>
<dbReference type="PRINTS" id="PR00419">
    <property type="entry name" value="ADXRDTASE"/>
</dbReference>
<organism evidence="7 8">
    <name type="scientific">Candidatus Thiothrix anitrata</name>
    <dbReference type="NCBI Taxonomy" id="2823902"/>
    <lineage>
        <taxon>Bacteria</taxon>
        <taxon>Pseudomonadati</taxon>
        <taxon>Pseudomonadota</taxon>
        <taxon>Gammaproteobacteria</taxon>
        <taxon>Thiotrichales</taxon>
        <taxon>Thiotrichaceae</taxon>
        <taxon>Thiothrix</taxon>
    </lineage>
</organism>
<dbReference type="PANTHER" id="PTHR42887:SF1">
    <property type="entry name" value="BLR3961 PROTEIN"/>
    <property type="match status" value="1"/>
</dbReference>
<dbReference type="InterPro" id="IPR004792">
    <property type="entry name" value="BaiN-like"/>
</dbReference>
<dbReference type="InterPro" id="IPR057661">
    <property type="entry name" value="RsdA/BaiN/AoA(So)_Rossmann"/>
</dbReference>
<keyword evidence="3" id="KW-0274">FAD</keyword>
<dbReference type="InterPro" id="IPR023166">
    <property type="entry name" value="BaiN-like_dom_sf"/>
</dbReference>
<dbReference type="InterPro" id="IPR036188">
    <property type="entry name" value="FAD/NAD-bd_sf"/>
</dbReference>
<protein>
    <submittedName>
        <fullName evidence="7">TIGR03862 family flavoprotein</fullName>
    </submittedName>
</protein>